<keyword evidence="4" id="KW-1185">Reference proteome</keyword>
<sequence>MTRREREQAIRDFATLFNVHWYRDFPVAFVVKEVGRRAEWTTHIGICVRTSADLMGYFTHFEEGKVDAVIRDAFGRAIANIEWEWFQPFRAEFNELKKLREFSSAVPFSVLVTYSRNDHHEENIARIRKEWRGSDQPLLLFLVRFDLEEGARRFGYLETYMVRDGVERLIRSQPALPWEADGKRWMLQPQHADEIN</sequence>
<evidence type="ECO:0000313" key="1">
    <source>
        <dbReference type="EMBL" id="PXX05083.1"/>
    </source>
</evidence>
<accession>A0AAQ1JXR8</accession>
<dbReference type="AlphaFoldDB" id="A0AAQ1JXR8"/>
<protein>
    <submittedName>
        <fullName evidence="2">Uncharacterized protein</fullName>
    </submittedName>
</protein>
<gene>
    <name evidence="1" type="ORF">C7400_14450</name>
    <name evidence="2" type="ORF">SAMN05216550_123127</name>
</gene>
<evidence type="ECO:0000313" key="3">
    <source>
        <dbReference type="Proteomes" id="UP000183529"/>
    </source>
</evidence>
<name>A0AAQ1JXR8_9BURK</name>
<organism evidence="2 3">
    <name type="scientific">Paraburkholderia tropica</name>
    <dbReference type="NCBI Taxonomy" id="92647"/>
    <lineage>
        <taxon>Bacteria</taxon>
        <taxon>Pseudomonadati</taxon>
        <taxon>Pseudomonadota</taxon>
        <taxon>Betaproteobacteria</taxon>
        <taxon>Burkholderiales</taxon>
        <taxon>Burkholderiaceae</taxon>
        <taxon>Paraburkholderia</taxon>
    </lineage>
</organism>
<comment type="caution">
    <text evidence="2">The sequence shown here is derived from an EMBL/GenBank/DDBJ whole genome shotgun (WGS) entry which is preliminary data.</text>
</comment>
<reference evidence="1 4" key="2">
    <citation type="submission" date="2018-05" db="EMBL/GenBank/DDBJ databases">
        <title>Genomic Encyclopedia of Type Strains, Phase IV (KMG-V): Genome sequencing to study the core and pangenomes of soil and plant-associated prokaryotes.</title>
        <authorList>
            <person name="Whitman W."/>
        </authorList>
    </citation>
    <scope>NUCLEOTIDE SEQUENCE [LARGE SCALE GENOMIC DNA]</scope>
    <source>
        <strain evidence="1 4">SIr-6563</strain>
    </source>
</reference>
<reference evidence="2 3" key="1">
    <citation type="submission" date="2016-10" db="EMBL/GenBank/DDBJ databases">
        <authorList>
            <person name="Varghese N."/>
            <person name="Submissions S."/>
        </authorList>
    </citation>
    <scope>NUCLEOTIDE SEQUENCE [LARGE SCALE GENOMIC DNA]</scope>
    <source>
        <strain evidence="2 3">LMG 22274</strain>
    </source>
</reference>
<evidence type="ECO:0000313" key="4">
    <source>
        <dbReference type="Proteomes" id="UP000247515"/>
    </source>
</evidence>
<proteinExistence type="predicted"/>
<dbReference type="EMBL" id="QJJV01000044">
    <property type="protein sequence ID" value="PXX05083.1"/>
    <property type="molecule type" value="Genomic_DNA"/>
</dbReference>
<dbReference type="Proteomes" id="UP000183529">
    <property type="component" value="Unassembled WGS sequence"/>
</dbReference>
<dbReference type="EMBL" id="FNZM01000023">
    <property type="protein sequence ID" value="SEK13210.1"/>
    <property type="molecule type" value="Genomic_DNA"/>
</dbReference>
<evidence type="ECO:0000313" key="2">
    <source>
        <dbReference type="EMBL" id="SEK13210.1"/>
    </source>
</evidence>
<dbReference type="Proteomes" id="UP000247515">
    <property type="component" value="Unassembled WGS sequence"/>
</dbReference>